<dbReference type="Gene3D" id="3.50.50.60">
    <property type="entry name" value="FAD/NAD(P)-binding domain"/>
    <property type="match status" value="2"/>
</dbReference>
<keyword evidence="5 12" id="KW-0274">FAD</keyword>
<dbReference type="RefSeq" id="WP_092480584.1">
    <property type="nucleotide sequence ID" value="NZ_FOXW01000005.1"/>
</dbReference>
<keyword evidence="4 14" id="KW-0285">Flavoprotein</keyword>
<feature type="domain" description="FAD/NAD(P)-binding" evidence="16">
    <location>
        <begin position="5"/>
        <end position="325"/>
    </location>
</feature>
<dbReference type="PANTHER" id="PTHR22912:SF160">
    <property type="entry name" value="DIHYDROLIPOYL DEHYDROGENASE"/>
    <property type="match status" value="1"/>
</dbReference>
<evidence type="ECO:0000313" key="17">
    <source>
        <dbReference type="EMBL" id="SFQ34087.1"/>
    </source>
</evidence>
<keyword evidence="6 14" id="KW-0560">Oxidoreductase</keyword>
<name>A0A1I5XQT2_9LACT</name>
<dbReference type="EMBL" id="FOXW01000005">
    <property type="protein sequence ID" value="SFQ34087.1"/>
    <property type="molecule type" value="Genomic_DNA"/>
</dbReference>
<evidence type="ECO:0000256" key="13">
    <source>
        <dbReference type="PIRSR" id="PIRSR000350-4"/>
    </source>
</evidence>
<keyword evidence="7 12" id="KW-0520">NAD</keyword>
<feature type="domain" description="Pyridine nucleotide-disulphide oxidoreductase dimerisation" evidence="15">
    <location>
        <begin position="345"/>
        <end position="453"/>
    </location>
</feature>
<evidence type="ECO:0000256" key="8">
    <source>
        <dbReference type="ARBA" id="ARBA00023157"/>
    </source>
</evidence>
<dbReference type="PIRSF" id="PIRSF000350">
    <property type="entry name" value="Mercury_reductase_MerA"/>
    <property type="match status" value="1"/>
</dbReference>
<evidence type="ECO:0000256" key="1">
    <source>
        <dbReference type="ARBA" id="ARBA00007532"/>
    </source>
</evidence>
<dbReference type="PROSITE" id="PS00076">
    <property type="entry name" value="PYRIDINE_REDOX_1"/>
    <property type="match status" value="1"/>
</dbReference>
<evidence type="ECO:0000256" key="14">
    <source>
        <dbReference type="RuleBase" id="RU003692"/>
    </source>
</evidence>
<comment type="catalytic activity">
    <reaction evidence="10 14">
        <text>N(6)-[(R)-dihydrolipoyl]-L-lysyl-[protein] + NAD(+) = N(6)-[(R)-lipoyl]-L-lysyl-[protein] + NADH + H(+)</text>
        <dbReference type="Rhea" id="RHEA:15045"/>
        <dbReference type="Rhea" id="RHEA-COMP:10474"/>
        <dbReference type="Rhea" id="RHEA-COMP:10475"/>
        <dbReference type="ChEBI" id="CHEBI:15378"/>
        <dbReference type="ChEBI" id="CHEBI:57540"/>
        <dbReference type="ChEBI" id="CHEBI:57945"/>
        <dbReference type="ChEBI" id="CHEBI:83099"/>
        <dbReference type="ChEBI" id="CHEBI:83100"/>
        <dbReference type="EC" id="1.8.1.4"/>
    </reaction>
</comment>
<evidence type="ECO:0000256" key="4">
    <source>
        <dbReference type="ARBA" id="ARBA00022630"/>
    </source>
</evidence>
<evidence type="ECO:0000313" key="18">
    <source>
        <dbReference type="Proteomes" id="UP000199136"/>
    </source>
</evidence>
<feature type="binding site" evidence="12">
    <location>
        <position position="269"/>
    </location>
    <ligand>
        <name>NAD(+)</name>
        <dbReference type="ChEBI" id="CHEBI:57540"/>
    </ligand>
</feature>
<keyword evidence="12" id="KW-0547">Nucleotide-binding</keyword>
<proteinExistence type="inferred from homology"/>
<evidence type="ECO:0000256" key="2">
    <source>
        <dbReference type="ARBA" id="ARBA00012608"/>
    </source>
</evidence>
<keyword evidence="18" id="KW-1185">Reference proteome</keyword>
<dbReference type="InterPro" id="IPR023753">
    <property type="entry name" value="FAD/NAD-binding_dom"/>
</dbReference>
<evidence type="ECO:0000256" key="3">
    <source>
        <dbReference type="ARBA" id="ARBA00016961"/>
    </source>
</evidence>
<dbReference type="SUPFAM" id="SSF55424">
    <property type="entry name" value="FAD/NAD-linked reductases, dimerisation (C-terminal) domain"/>
    <property type="match status" value="1"/>
</dbReference>
<protein>
    <recommendedName>
        <fullName evidence="3 14">Dihydrolipoyl dehydrogenase</fullName>
        <ecNumber evidence="2 14">1.8.1.4</ecNumber>
    </recommendedName>
</protein>
<accession>A0A1I5XQT2</accession>
<evidence type="ECO:0000256" key="9">
    <source>
        <dbReference type="ARBA" id="ARBA00023284"/>
    </source>
</evidence>
<dbReference type="STRING" id="82801.SAMN04488506_1550"/>
<evidence type="ECO:0000256" key="12">
    <source>
        <dbReference type="PIRSR" id="PIRSR000350-3"/>
    </source>
</evidence>
<dbReference type="Pfam" id="PF02852">
    <property type="entry name" value="Pyr_redox_dim"/>
    <property type="match status" value="1"/>
</dbReference>
<organism evidence="17 18">
    <name type="scientific">Desemzia incerta</name>
    <dbReference type="NCBI Taxonomy" id="82801"/>
    <lineage>
        <taxon>Bacteria</taxon>
        <taxon>Bacillati</taxon>
        <taxon>Bacillota</taxon>
        <taxon>Bacilli</taxon>
        <taxon>Lactobacillales</taxon>
        <taxon>Carnobacteriaceae</taxon>
        <taxon>Desemzia</taxon>
    </lineage>
</organism>
<evidence type="ECO:0000256" key="5">
    <source>
        <dbReference type="ARBA" id="ARBA00022827"/>
    </source>
</evidence>
<comment type="cofactor">
    <cofactor evidence="12 14">
        <name>FAD</name>
        <dbReference type="ChEBI" id="CHEBI:57692"/>
    </cofactor>
    <text evidence="12 14">Binds 1 FAD per subunit.</text>
</comment>
<dbReference type="EC" id="1.8.1.4" evidence="2 14"/>
<dbReference type="FunFam" id="3.30.390.30:FF:000001">
    <property type="entry name" value="Dihydrolipoyl dehydrogenase"/>
    <property type="match status" value="1"/>
</dbReference>
<dbReference type="Gene3D" id="3.30.390.30">
    <property type="match status" value="1"/>
</dbReference>
<evidence type="ECO:0000259" key="15">
    <source>
        <dbReference type="Pfam" id="PF02852"/>
    </source>
</evidence>
<evidence type="ECO:0000256" key="10">
    <source>
        <dbReference type="ARBA" id="ARBA00049187"/>
    </source>
</evidence>
<keyword evidence="9 14" id="KW-0676">Redox-active center</keyword>
<dbReference type="OrthoDB" id="9800167at2"/>
<gene>
    <name evidence="17" type="ORF">SAMN04488506_1550</name>
</gene>
<dbReference type="Proteomes" id="UP000199136">
    <property type="component" value="Unassembled WGS sequence"/>
</dbReference>
<dbReference type="PANTHER" id="PTHR22912">
    <property type="entry name" value="DISULFIDE OXIDOREDUCTASE"/>
    <property type="match status" value="1"/>
</dbReference>
<evidence type="ECO:0000259" key="16">
    <source>
        <dbReference type="Pfam" id="PF07992"/>
    </source>
</evidence>
<dbReference type="GO" id="GO:0050660">
    <property type="term" value="F:flavin adenine dinucleotide binding"/>
    <property type="evidence" value="ECO:0007669"/>
    <property type="project" value="InterPro"/>
</dbReference>
<dbReference type="PRINTS" id="PR00411">
    <property type="entry name" value="PNDRDTASEI"/>
</dbReference>
<sequence length="464" mass="49146">MSKKETVIIGSGPGGYVSAIRAAQLGQKVTIIEKTYIGGTCLNVGCIPSKAIITAAHAFHNAKNSEIFGVQTGSAQIDLEKTQDWKENQVVKRLTGGVESLLKKNKVEIIRGTASFKDNKHLMVTKEDGSTEELEFQQAVISTGTAPIELAEVPFGEKVIDTTGGLGLRKAPESLVIVGGGYVGSQLAGAFSNLGVKVTILEKESHILHFFDEDMSKMVEKNYAKKGIEVITSVNIKSTKETADDVAITYEKDGKEETITSSAVLVSAGRKPYTKGLNLEEIGVEMLENGRIKVSDSLQTSVEGIYAIGDVAPGPAFAHKASYEGKIVAEVIAGQNPALEEEILPIAVYTEPELATVGISAAAAKKSDRNLKISKFPLAGNGRALSLNQTEGFVRLITDQDNDNALVGAQIAGVGAPDIISEVGFAIKNGMNAEDISLTVHAHPTVAESIMDASELALGMPIHM</sequence>
<dbReference type="InterPro" id="IPR036188">
    <property type="entry name" value="FAD/NAD-bd_sf"/>
</dbReference>
<keyword evidence="8" id="KW-1015">Disulfide bond</keyword>
<feature type="binding site" evidence="12">
    <location>
        <position position="50"/>
    </location>
    <ligand>
        <name>FAD</name>
        <dbReference type="ChEBI" id="CHEBI:57692"/>
    </ligand>
</feature>
<evidence type="ECO:0000256" key="11">
    <source>
        <dbReference type="PIRSR" id="PIRSR000350-2"/>
    </source>
</evidence>
<comment type="miscellaneous">
    <text evidence="14">The active site is a redox-active disulfide bond.</text>
</comment>
<dbReference type="SUPFAM" id="SSF51905">
    <property type="entry name" value="FAD/NAD(P)-binding domain"/>
    <property type="match status" value="1"/>
</dbReference>
<dbReference type="GO" id="GO:0006103">
    <property type="term" value="P:2-oxoglutarate metabolic process"/>
    <property type="evidence" value="ECO:0007669"/>
    <property type="project" value="TreeGrafter"/>
</dbReference>
<reference evidence="17 18" key="1">
    <citation type="submission" date="2016-10" db="EMBL/GenBank/DDBJ databases">
        <authorList>
            <person name="de Groot N.N."/>
        </authorList>
    </citation>
    <scope>NUCLEOTIDE SEQUENCE [LARGE SCALE GENOMIC DNA]</scope>
    <source>
        <strain evidence="17 18">DSM 20581</strain>
    </source>
</reference>
<feature type="binding site" evidence="12">
    <location>
        <position position="202"/>
    </location>
    <ligand>
        <name>NAD(+)</name>
        <dbReference type="ChEBI" id="CHEBI:57540"/>
    </ligand>
</feature>
<feature type="disulfide bond" description="Redox-active" evidence="13">
    <location>
        <begin position="41"/>
        <end position="46"/>
    </location>
</feature>
<feature type="binding site" evidence="12">
    <location>
        <position position="310"/>
    </location>
    <ligand>
        <name>FAD</name>
        <dbReference type="ChEBI" id="CHEBI:57692"/>
    </ligand>
</feature>
<dbReference type="InterPro" id="IPR001100">
    <property type="entry name" value="Pyr_nuc-diS_OxRdtase"/>
</dbReference>
<dbReference type="InterPro" id="IPR016156">
    <property type="entry name" value="FAD/NAD-linked_Rdtase_dimer_sf"/>
</dbReference>
<dbReference type="NCBIfam" id="TIGR01350">
    <property type="entry name" value="lipoamide_DH"/>
    <property type="match status" value="1"/>
</dbReference>
<dbReference type="InterPro" id="IPR004099">
    <property type="entry name" value="Pyr_nucl-diS_OxRdtase_dimer"/>
</dbReference>
<dbReference type="GO" id="GO:0004148">
    <property type="term" value="F:dihydrolipoyl dehydrogenase (NADH) activity"/>
    <property type="evidence" value="ECO:0007669"/>
    <property type="project" value="UniProtKB-EC"/>
</dbReference>
<comment type="similarity">
    <text evidence="1 14">Belongs to the class-I pyridine nucleotide-disulfide oxidoreductase family.</text>
</comment>
<dbReference type="AlphaFoldDB" id="A0A1I5XQT2"/>
<feature type="active site" description="Proton acceptor" evidence="11">
    <location>
        <position position="443"/>
    </location>
</feature>
<dbReference type="InterPro" id="IPR006258">
    <property type="entry name" value="Lipoamide_DH"/>
</dbReference>
<evidence type="ECO:0000256" key="7">
    <source>
        <dbReference type="ARBA" id="ARBA00023027"/>
    </source>
</evidence>
<dbReference type="InterPro" id="IPR050151">
    <property type="entry name" value="Class-I_Pyr_Nuc-Dis_Oxidored"/>
</dbReference>
<dbReference type="PRINTS" id="PR00368">
    <property type="entry name" value="FADPNR"/>
</dbReference>
<dbReference type="InterPro" id="IPR012999">
    <property type="entry name" value="Pyr_OxRdtase_I_AS"/>
</dbReference>
<evidence type="ECO:0000256" key="6">
    <source>
        <dbReference type="ARBA" id="ARBA00023002"/>
    </source>
</evidence>
<dbReference type="Pfam" id="PF07992">
    <property type="entry name" value="Pyr_redox_2"/>
    <property type="match status" value="1"/>
</dbReference>